<evidence type="ECO:0000313" key="4">
    <source>
        <dbReference type="Proteomes" id="UP001165145"/>
    </source>
</evidence>
<name>A0AAI9PF00_PECCC</name>
<dbReference type="Proteomes" id="UP001058167">
    <property type="component" value="Unassembled WGS sequence"/>
</dbReference>
<evidence type="ECO:0000313" key="1">
    <source>
        <dbReference type="EMBL" id="GKX48586.1"/>
    </source>
</evidence>
<dbReference type="EMBL" id="BRLF01000009">
    <property type="protein sequence ID" value="GKX48586.1"/>
    <property type="molecule type" value="Genomic_DNA"/>
</dbReference>
<proteinExistence type="predicted"/>
<evidence type="ECO:0000313" key="2">
    <source>
        <dbReference type="EMBL" id="GLV71029.1"/>
    </source>
</evidence>
<dbReference type="RefSeq" id="WP_010310329.1">
    <property type="nucleotide sequence ID" value="NZ_JUJQ01000010.1"/>
</dbReference>
<sequence length="53" mass="6059">MENSMDRCIKPLSPFGTLPIEGVCFLNQHALEYHYVMPETQSAFSKTLRQNNA</sequence>
<evidence type="ECO:0000313" key="3">
    <source>
        <dbReference type="Proteomes" id="UP001058167"/>
    </source>
</evidence>
<organism evidence="2 4">
    <name type="scientific">Pectobacterium carotovorum subsp. carotovorum</name>
    <name type="common">Erwinia carotovora subsp. carotovora</name>
    <dbReference type="NCBI Taxonomy" id="555"/>
    <lineage>
        <taxon>Bacteria</taxon>
        <taxon>Pseudomonadati</taxon>
        <taxon>Pseudomonadota</taxon>
        <taxon>Gammaproteobacteria</taxon>
        <taxon>Enterobacterales</taxon>
        <taxon>Pectobacteriaceae</taxon>
        <taxon>Pectobacterium</taxon>
    </lineage>
</organism>
<reference evidence="1" key="1">
    <citation type="submission" date="2022-06" db="EMBL/GenBank/DDBJ databases">
        <title>Draft genome sequences of Pectobacterium carotovorum subsp. carotovorum str. NBRC12380.</title>
        <authorList>
            <person name="Wakabayashi Y."/>
            <person name="Kojima K."/>
        </authorList>
    </citation>
    <scope>NUCLEOTIDE SEQUENCE</scope>
    <source>
        <strain evidence="1">NBRC 12380</strain>
    </source>
</reference>
<comment type="caution">
    <text evidence="2">The sequence shown here is derived from an EMBL/GenBank/DDBJ whole genome shotgun (WGS) entry which is preliminary data.</text>
</comment>
<dbReference type="AlphaFoldDB" id="A0AAI9PF00"/>
<keyword evidence="3" id="KW-1185">Reference proteome</keyword>
<accession>A0AAI9PF00</accession>
<gene>
    <name evidence="2" type="ORF">Pcaca03_34730</name>
    <name evidence="1" type="ORF">SOASR016_33380</name>
</gene>
<dbReference type="EMBL" id="BSRL01000009">
    <property type="protein sequence ID" value="GLV71029.1"/>
    <property type="molecule type" value="Genomic_DNA"/>
</dbReference>
<protein>
    <submittedName>
        <fullName evidence="2">Uncharacterized protein</fullName>
    </submittedName>
</protein>
<dbReference type="Proteomes" id="UP001165145">
    <property type="component" value="Unassembled WGS sequence"/>
</dbReference>
<reference evidence="2" key="2">
    <citation type="submission" date="2023-02" db="EMBL/GenBank/DDBJ databases">
        <title>Pectobacterium carotovorum subsp. carotovorum NBRC 12380.</title>
        <authorList>
            <person name="Ichikawa N."/>
            <person name="Sato H."/>
            <person name="Tonouchi N."/>
        </authorList>
    </citation>
    <scope>NUCLEOTIDE SEQUENCE</scope>
    <source>
        <strain evidence="2">NBRC 12380</strain>
    </source>
</reference>